<comment type="similarity">
    <text evidence="2">Belongs to the Rht family.</text>
</comment>
<dbReference type="EMBL" id="BMXA01000003">
    <property type="protein sequence ID" value="GHA11088.1"/>
    <property type="molecule type" value="Genomic_DNA"/>
</dbReference>
<keyword evidence="6 7" id="KW-0472">Membrane</keyword>
<evidence type="ECO:0000256" key="1">
    <source>
        <dbReference type="ARBA" id="ARBA00004651"/>
    </source>
</evidence>
<comment type="caution">
    <text evidence="8">The sequence shown here is derived from an EMBL/GenBank/DDBJ whole genome shotgun (WGS) entry which is preliminary data.</text>
</comment>
<organism evidence="8 9">
    <name type="scientific">Arenicella chitinivorans</name>
    <dbReference type="NCBI Taxonomy" id="1329800"/>
    <lineage>
        <taxon>Bacteria</taxon>
        <taxon>Pseudomonadati</taxon>
        <taxon>Pseudomonadota</taxon>
        <taxon>Gammaproteobacteria</taxon>
        <taxon>Arenicellales</taxon>
        <taxon>Arenicellaceae</taxon>
        <taxon>Arenicella</taxon>
    </lineage>
</organism>
<evidence type="ECO:0000256" key="4">
    <source>
        <dbReference type="ARBA" id="ARBA00022692"/>
    </source>
</evidence>
<name>A0A918RU67_9GAMM</name>
<dbReference type="RefSeq" id="WP_229794248.1">
    <property type="nucleotide sequence ID" value="NZ_BMXA01000003.1"/>
</dbReference>
<keyword evidence="3" id="KW-1003">Cell membrane</keyword>
<reference evidence="8" key="2">
    <citation type="submission" date="2020-09" db="EMBL/GenBank/DDBJ databases">
        <authorList>
            <person name="Sun Q."/>
            <person name="Kim S."/>
        </authorList>
    </citation>
    <scope>NUCLEOTIDE SEQUENCE</scope>
    <source>
        <strain evidence="8">KCTC 12711</strain>
    </source>
</reference>
<evidence type="ECO:0000256" key="5">
    <source>
        <dbReference type="ARBA" id="ARBA00022989"/>
    </source>
</evidence>
<evidence type="ECO:0000256" key="3">
    <source>
        <dbReference type="ARBA" id="ARBA00022475"/>
    </source>
</evidence>
<dbReference type="PANTHER" id="PTHR30086:SF14">
    <property type="entry name" value="HOMOSERINE_HOMOSERINE LACTONE EFFLUX PROTEIN"/>
    <property type="match status" value="1"/>
</dbReference>
<dbReference type="GO" id="GO:0005886">
    <property type="term" value="C:plasma membrane"/>
    <property type="evidence" value="ECO:0007669"/>
    <property type="project" value="UniProtKB-SubCell"/>
</dbReference>
<keyword evidence="4 7" id="KW-0812">Transmembrane</keyword>
<proteinExistence type="inferred from homology"/>
<evidence type="ECO:0000256" key="6">
    <source>
        <dbReference type="ARBA" id="ARBA00023136"/>
    </source>
</evidence>
<dbReference type="PANTHER" id="PTHR30086">
    <property type="entry name" value="ARGININE EXPORTER PROTEIN ARGO"/>
    <property type="match status" value="1"/>
</dbReference>
<dbReference type="GO" id="GO:0042970">
    <property type="term" value="F:homoserine transmembrane transporter activity"/>
    <property type="evidence" value="ECO:0007669"/>
    <property type="project" value="TreeGrafter"/>
</dbReference>
<sequence length="129" mass="14042">MTIHLVWLGIQALSIKSLFSVETTQRRPRTTVFYIGFLSTALNPKPGLFVLAFVVQLVNPLLDPVSTQMVIYAAWFALLTATGFSLMGILSSQLSTWFKNRPALVAGLNIGAGITFISSGVVVAFMHQP</sequence>
<dbReference type="Proteomes" id="UP000614811">
    <property type="component" value="Unassembled WGS sequence"/>
</dbReference>
<feature type="transmembrane region" description="Helical" evidence="7">
    <location>
        <begin position="32"/>
        <end position="58"/>
    </location>
</feature>
<evidence type="ECO:0000313" key="8">
    <source>
        <dbReference type="EMBL" id="GHA11088.1"/>
    </source>
</evidence>
<keyword evidence="5 7" id="KW-1133">Transmembrane helix</keyword>
<comment type="subcellular location">
    <subcellularLocation>
        <location evidence="1">Cell membrane</location>
        <topology evidence="1">Multi-pass membrane protein</topology>
    </subcellularLocation>
</comment>
<feature type="transmembrane region" description="Helical" evidence="7">
    <location>
        <begin position="70"/>
        <end position="91"/>
    </location>
</feature>
<reference evidence="8" key="1">
    <citation type="journal article" date="2014" name="Int. J. Syst. Evol. Microbiol.">
        <title>Complete genome sequence of Corynebacterium casei LMG S-19264T (=DSM 44701T), isolated from a smear-ripened cheese.</title>
        <authorList>
            <consortium name="US DOE Joint Genome Institute (JGI-PGF)"/>
            <person name="Walter F."/>
            <person name="Albersmeier A."/>
            <person name="Kalinowski J."/>
            <person name="Ruckert C."/>
        </authorList>
    </citation>
    <scope>NUCLEOTIDE SEQUENCE</scope>
    <source>
        <strain evidence="8">KCTC 12711</strain>
    </source>
</reference>
<protein>
    <submittedName>
        <fullName evidence="8">Uncharacterized protein</fullName>
    </submittedName>
</protein>
<evidence type="ECO:0000256" key="2">
    <source>
        <dbReference type="ARBA" id="ARBA00007928"/>
    </source>
</evidence>
<keyword evidence="9" id="KW-1185">Reference proteome</keyword>
<evidence type="ECO:0000256" key="7">
    <source>
        <dbReference type="SAM" id="Phobius"/>
    </source>
</evidence>
<gene>
    <name evidence="8" type="ORF">GCM10008090_21060</name>
</gene>
<feature type="transmembrane region" description="Helical" evidence="7">
    <location>
        <begin position="103"/>
        <end position="126"/>
    </location>
</feature>
<dbReference type="Pfam" id="PF01810">
    <property type="entry name" value="LysE"/>
    <property type="match status" value="1"/>
</dbReference>
<accession>A0A918RU67</accession>
<dbReference type="AlphaFoldDB" id="A0A918RU67"/>
<evidence type="ECO:0000313" key="9">
    <source>
        <dbReference type="Proteomes" id="UP000614811"/>
    </source>
</evidence>
<dbReference type="InterPro" id="IPR001123">
    <property type="entry name" value="LeuE-type"/>
</dbReference>